<feature type="transmembrane region" description="Helical" evidence="19">
    <location>
        <begin position="133"/>
        <end position="156"/>
    </location>
</feature>
<evidence type="ECO:0000256" key="5">
    <source>
        <dbReference type="ARBA" id="ARBA00013200"/>
    </source>
</evidence>
<feature type="transmembrane region" description="Helical" evidence="19">
    <location>
        <begin position="200"/>
        <end position="219"/>
    </location>
</feature>
<dbReference type="GO" id="GO:0051073">
    <property type="term" value="F:adenosylcobinamide-GDP ribazoletransferase activity"/>
    <property type="evidence" value="ECO:0007669"/>
    <property type="project" value="UniProtKB-UniRule"/>
</dbReference>
<evidence type="ECO:0000256" key="2">
    <source>
        <dbReference type="ARBA" id="ARBA00004651"/>
    </source>
</evidence>
<evidence type="ECO:0000256" key="11">
    <source>
        <dbReference type="ARBA" id="ARBA00022842"/>
    </source>
</evidence>
<dbReference type="PANTHER" id="PTHR34148:SF1">
    <property type="entry name" value="ADENOSYLCOBINAMIDE-GDP RIBAZOLETRANSFERASE"/>
    <property type="match status" value="1"/>
</dbReference>
<evidence type="ECO:0000256" key="6">
    <source>
        <dbReference type="ARBA" id="ARBA00015850"/>
    </source>
</evidence>
<evidence type="ECO:0000256" key="18">
    <source>
        <dbReference type="ARBA" id="ARBA00049504"/>
    </source>
</evidence>
<dbReference type="GO" id="GO:0005886">
    <property type="term" value="C:plasma membrane"/>
    <property type="evidence" value="ECO:0007669"/>
    <property type="project" value="UniProtKB-SubCell"/>
</dbReference>
<keyword evidence="11 19" id="KW-0460">Magnesium</keyword>
<evidence type="ECO:0000256" key="13">
    <source>
        <dbReference type="ARBA" id="ARBA00023136"/>
    </source>
</evidence>
<keyword evidence="13 19" id="KW-0472">Membrane</keyword>
<feature type="transmembrane region" description="Helical" evidence="19">
    <location>
        <begin position="7"/>
        <end position="23"/>
    </location>
</feature>
<feature type="transmembrane region" description="Helical" evidence="19">
    <location>
        <begin position="59"/>
        <end position="79"/>
    </location>
</feature>
<keyword evidence="9 19" id="KW-0808">Transferase</keyword>
<evidence type="ECO:0000256" key="15">
    <source>
        <dbReference type="ARBA" id="ARBA00032605"/>
    </source>
</evidence>
<dbReference type="GO" id="GO:0009236">
    <property type="term" value="P:cobalamin biosynthetic process"/>
    <property type="evidence" value="ECO:0007669"/>
    <property type="project" value="UniProtKB-UniRule"/>
</dbReference>
<dbReference type="PANTHER" id="PTHR34148">
    <property type="entry name" value="ADENOSYLCOBINAMIDE-GDP RIBAZOLETRANSFERASE"/>
    <property type="match status" value="1"/>
</dbReference>
<evidence type="ECO:0000313" key="21">
    <source>
        <dbReference type="Proteomes" id="UP000757435"/>
    </source>
</evidence>
<dbReference type="EC" id="2.7.8.26" evidence="5 19"/>
<sequence length="249" mass="26602">MEVLARLMAAIVFYTCLPIPAKWVGDFRIVARFAPSIGLFIGGLLGLMDCGLQAIQMPVLTRSVVIVLAWVGITGGLHLDGAMDTADGLAVTDPKRRLEVMSDSATGAFGAMTAIALLLLKTAALTDLSTQRWLLLMLVAGWGRWGQQVAIARYPYLKPTGKGAFHQSAIRSFQETLPSLGMLLGLSAIPALVHPSNIDLSLLLILGGGAIALFIPAWFHRKLGGHTGDTYGAVVEWTEAWLLVLLTLA</sequence>
<dbReference type="Proteomes" id="UP000757435">
    <property type="component" value="Unassembled WGS sequence"/>
</dbReference>
<evidence type="ECO:0000313" key="20">
    <source>
        <dbReference type="EMBL" id="MBW4657453.1"/>
    </source>
</evidence>
<evidence type="ECO:0000256" key="1">
    <source>
        <dbReference type="ARBA" id="ARBA00001946"/>
    </source>
</evidence>
<evidence type="ECO:0000256" key="8">
    <source>
        <dbReference type="ARBA" id="ARBA00022573"/>
    </source>
</evidence>
<organism evidence="20 21">
    <name type="scientific">Drouetiella hepatica Uher 2000/2452</name>
    <dbReference type="NCBI Taxonomy" id="904376"/>
    <lineage>
        <taxon>Bacteria</taxon>
        <taxon>Bacillati</taxon>
        <taxon>Cyanobacteriota</taxon>
        <taxon>Cyanophyceae</taxon>
        <taxon>Oculatellales</taxon>
        <taxon>Oculatellaceae</taxon>
        <taxon>Drouetiella</taxon>
    </lineage>
</organism>
<evidence type="ECO:0000256" key="17">
    <source>
        <dbReference type="ARBA" id="ARBA00048623"/>
    </source>
</evidence>
<evidence type="ECO:0000256" key="12">
    <source>
        <dbReference type="ARBA" id="ARBA00022989"/>
    </source>
</evidence>
<dbReference type="Pfam" id="PF02654">
    <property type="entry name" value="CobS"/>
    <property type="match status" value="1"/>
</dbReference>
<protein>
    <recommendedName>
        <fullName evidence="6 19">Adenosylcobinamide-GDP ribazoletransferase</fullName>
        <ecNumber evidence="5 19">2.7.8.26</ecNumber>
    </recommendedName>
    <alternativeName>
        <fullName evidence="16 19">Cobalamin synthase</fullName>
    </alternativeName>
    <alternativeName>
        <fullName evidence="15 19">Cobalamin-5'-phosphate synthase</fullName>
    </alternativeName>
</protein>
<comment type="subcellular location">
    <subcellularLocation>
        <location evidence="2 19">Cell membrane</location>
        <topology evidence="2 19">Multi-pass membrane protein</topology>
    </subcellularLocation>
</comment>
<evidence type="ECO:0000256" key="3">
    <source>
        <dbReference type="ARBA" id="ARBA00004663"/>
    </source>
</evidence>
<dbReference type="InterPro" id="IPR003805">
    <property type="entry name" value="CobS"/>
</dbReference>
<feature type="transmembrane region" description="Helical" evidence="19">
    <location>
        <begin position="104"/>
        <end position="121"/>
    </location>
</feature>
<feature type="transmembrane region" description="Helical" evidence="19">
    <location>
        <begin position="176"/>
        <end position="193"/>
    </location>
</feature>
<keyword evidence="8 19" id="KW-0169">Cobalamin biosynthesis</keyword>
<evidence type="ECO:0000256" key="10">
    <source>
        <dbReference type="ARBA" id="ARBA00022692"/>
    </source>
</evidence>
<proteinExistence type="inferred from homology"/>
<keyword evidence="10 19" id="KW-0812">Transmembrane</keyword>
<comment type="catalytic activity">
    <reaction evidence="18 19">
        <text>alpha-ribazole 5'-phosphate + adenosylcob(III)inamide-GDP = adenosylcob(III)alamin 5'-phosphate + GMP + H(+)</text>
        <dbReference type="Rhea" id="RHEA:23560"/>
        <dbReference type="ChEBI" id="CHEBI:15378"/>
        <dbReference type="ChEBI" id="CHEBI:57918"/>
        <dbReference type="ChEBI" id="CHEBI:58115"/>
        <dbReference type="ChEBI" id="CHEBI:60487"/>
        <dbReference type="ChEBI" id="CHEBI:60493"/>
        <dbReference type="EC" id="2.7.8.26"/>
    </reaction>
</comment>
<name>A0A951Q9X0_9CYAN</name>
<comment type="catalytic activity">
    <reaction evidence="17 19">
        <text>alpha-ribazole + adenosylcob(III)inamide-GDP = adenosylcob(III)alamin + GMP + H(+)</text>
        <dbReference type="Rhea" id="RHEA:16049"/>
        <dbReference type="ChEBI" id="CHEBI:10329"/>
        <dbReference type="ChEBI" id="CHEBI:15378"/>
        <dbReference type="ChEBI" id="CHEBI:18408"/>
        <dbReference type="ChEBI" id="CHEBI:58115"/>
        <dbReference type="ChEBI" id="CHEBI:60487"/>
        <dbReference type="EC" id="2.7.8.26"/>
    </reaction>
</comment>
<evidence type="ECO:0000256" key="16">
    <source>
        <dbReference type="ARBA" id="ARBA00032853"/>
    </source>
</evidence>
<evidence type="ECO:0000256" key="4">
    <source>
        <dbReference type="ARBA" id="ARBA00010561"/>
    </source>
</evidence>
<evidence type="ECO:0000256" key="9">
    <source>
        <dbReference type="ARBA" id="ARBA00022679"/>
    </source>
</evidence>
<comment type="similarity">
    <text evidence="4 19">Belongs to the CobS family.</text>
</comment>
<dbReference type="NCBIfam" id="TIGR00317">
    <property type="entry name" value="cobS"/>
    <property type="match status" value="1"/>
</dbReference>
<comment type="pathway">
    <text evidence="3 19">Cofactor biosynthesis; adenosylcobalamin biosynthesis; adenosylcobalamin from cob(II)yrinate a,c-diamide: step 7/7.</text>
</comment>
<keyword evidence="12 19" id="KW-1133">Transmembrane helix</keyword>
<evidence type="ECO:0000256" key="19">
    <source>
        <dbReference type="HAMAP-Rule" id="MF_00719"/>
    </source>
</evidence>
<dbReference type="HAMAP" id="MF_00719">
    <property type="entry name" value="CobS"/>
    <property type="match status" value="1"/>
</dbReference>
<dbReference type="GO" id="GO:0008818">
    <property type="term" value="F:cobalamin 5'-phosphate synthase activity"/>
    <property type="evidence" value="ECO:0007669"/>
    <property type="project" value="UniProtKB-UniRule"/>
</dbReference>
<reference evidence="20" key="2">
    <citation type="journal article" date="2022" name="Microbiol. Resour. Announc.">
        <title>Metagenome Sequencing to Explore Phylogenomics of Terrestrial Cyanobacteria.</title>
        <authorList>
            <person name="Ward R.D."/>
            <person name="Stajich J.E."/>
            <person name="Johansen J.R."/>
            <person name="Huntemann M."/>
            <person name="Clum A."/>
            <person name="Foster B."/>
            <person name="Foster B."/>
            <person name="Roux S."/>
            <person name="Palaniappan K."/>
            <person name="Varghese N."/>
            <person name="Mukherjee S."/>
            <person name="Reddy T.B.K."/>
            <person name="Daum C."/>
            <person name="Copeland A."/>
            <person name="Chen I.A."/>
            <person name="Ivanova N.N."/>
            <person name="Kyrpides N.C."/>
            <person name="Shapiro N."/>
            <person name="Eloe-Fadrosh E.A."/>
            <person name="Pietrasiak N."/>
        </authorList>
    </citation>
    <scope>NUCLEOTIDE SEQUENCE</scope>
    <source>
        <strain evidence="20">UHER 2000/2452</strain>
    </source>
</reference>
<feature type="transmembrane region" description="Helical" evidence="19">
    <location>
        <begin position="29"/>
        <end position="47"/>
    </location>
</feature>
<keyword evidence="7 19" id="KW-1003">Cell membrane</keyword>
<evidence type="ECO:0000256" key="7">
    <source>
        <dbReference type="ARBA" id="ARBA00022475"/>
    </source>
</evidence>
<gene>
    <name evidence="19 20" type="primary">cobS</name>
    <name evidence="20" type="ORF">KME15_02170</name>
</gene>
<comment type="function">
    <text evidence="14 19">Joins adenosylcobinamide-GDP and alpha-ribazole to generate adenosylcobalamin (Ado-cobalamin). Also synthesizes adenosylcobalamin 5'-phosphate from adenosylcobinamide-GDP and alpha-ribazole 5'-phosphate.</text>
</comment>
<dbReference type="AlphaFoldDB" id="A0A951Q9X0"/>
<evidence type="ECO:0000256" key="14">
    <source>
        <dbReference type="ARBA" id="ARBA00025228"/>
    </source>
</evidence>
<comment type="caution">
    <text evidence="20">The sequence shown here is derived from an EMBL/GenBank/DDBJ whole genome shotgun (WGS) entry which is preliminary data.</text>
</comment>
<comment type="cofactor">
    <cofactor evidence="1 19">
        <name>Mg(2+)</name>
        <dbReference type="ChEBI" id="CHEBI:18420"/>
    </cofactor>
</comment>
<dbReference type="EMBL" id="JAHHHD010000002">
    <property type="protein sequence ID" value="MBW4657453.1"/>
    <property type="molecule type" value="Genomic_DNA"/>
</dbReference>
<accession>A0A951Q9X0</accession>
<reference evidence="20" key="1">
    <citation type="submission" date="2021-05" db="EMBL/GenBank/DDBJ databases">
        <authorList>
            <person name="Pietrasiak N."/>
            <person name="Ward R."/>
            <person name="Stajich J.E."/>
            <person name="Kurbessoian T."/>
        </authorList>
    </citation>
    <scope>NUCLEOTIDE SEQUENCE</scope>
    <source>
        <strain evidence="20">UHER 2000/2452</strain>
    </source>
</reference>